<dbReference type="EMBL" id="RKQN01000008">
    <property type="protein sequence ID" value="RPE74641.1"/>
    <property type="molecule type" value="Genomic_DNA"/>
</dbReference>
<name>A0A3N4V4H5_9GAMM</name>
<keyword evidence="3" id="KW-1185">Reference proteome</keyword>
<dbReference type="AlphaFoldDB" id="A0A3N4V4H5"/>
<keyword evidence="1" id="KW-0472">Membrane</keyword>
<reference evidence="2 3" key="1">
    <citation type="submission" date="2018-11" db="EMBL/GenBank/DDBJ databases">
        <title>Genomic Encyclopedia of Type Strains, Phase IV (KMG-IV): sequencing the most valuable type-strain genomes for metagenomic binning, comparative biology and taxonomic classification.</title>
        <authorList>
            <person name="Goeker M."/>
        </authorList>
    </citation>
    <scope>NUCLEOTIDE SEQUENCE [LARGE SCALE GENOMIC DNA]</scope>
    <source>
        <strain evidence="2 3">DSM 25623</strain>
    </source>
</reference>
<organism evidence="2 3">
    <name type="scientific">Vulcaniibacterium tengchongense</name>
    <dbReference type="NCBI Taxonomy" id="1273429"/>
    <lineage>
        <taxon>Bacteria</taxon>
        <taxon>Pseudomonadati</taxon>
        <taxon>Pseudomonadota</taxon>
        <taxon>Gammaproteobacteria</taxon>
        <taxon>Lysobacterales</taxon>
        <taxon>Lysobacteraceae</taxon>
        <taxon>Vulcaniibacterium</taxon>
    </lineage>
</organism>
<gene>
    <name evidence="2" type="ORF">EDC50_3170</name>
</gene>
<keyword evidence="1" id="KW-1133">Transmembrane helix</keyword>
<feature type="transmembrane region" description="Helical" evidence="1">
    <location>
        <begin position="96"/>
        <end position="120"/>
    </location>
</feature>
<keyword evidence="1" id="KW-0812">Transmembrane</keyword>
<dbReference type="Proteomes" id="UP000269708">
    <property type="component" value="Unassembled WGS sequence"/>
</dbReference>
<dbReference type="RefSeq" id="WP_123771485.1">
    <property type="nucleotide sequence ID" value="NZ_RKQN01000008.1"/>
</dbReference>
<accession>A0A3N4V4H5</accession>
<evidence type="ECO:0000313" key="3">
    <source>
        <dbReference type="Proteomes" id="UP000269708"/>
    </source>
</evidence>
<comment type="caution">
    <text evidence="2">The sequence shown here is derived from an EMBL/GenBank/DDBJ whole genome shotgun (WGS) entry which is preliminary data.</text>
</comment>
<protein>
    <submittedName>
        <fullName evidence="2">Uncharacterized protein</fullName>
    </submittedName>
</protein>
<evidence type="ECO:0000313" key="2">
    <source>
        <dbReference type="EMBL" id="RPE74641.1"/>
    </source>
</evidence>
<evidence type="ECO:0000256" key="1">
    <source>
        <dbReference type="SAM" id="Phobius"/>
    </source>
</evidence>
<sequence length="154" mass="17113">MRDRNVGIDVAGSAYFTAPVTFNFGGRELTAAQATTEELERAADAYRREVGIYSNRSLGALAVCGVAVMLCVPITEALLLWFGLDSTAPGYREERRWIFLTLAPSALVMTLVIVGDWWRLQRAVLRVLRREQAVVLAQLGIRKRLEANQSADNK</sequence>
<proteinExistence type="predicted"/>
<feature type="transmembrane region" description="Helical" evidence="1">
    <location>
        <begin position="58"/>
        <end position="84"/>
    </location>
</feature>